<protein>
    <submittedName>
        <fullName evidence="7">LamG-like jellyroll fold domain-containing protein</fullName>
    </submittedName>
</protein>
<evidence type="ECO:0000256" key="4">
    <source>
        <dbReference type="ARBA" id="ARBA00023180"/>
    </source>
</evidence>
<keyword evidence="3" id="KW-1015">Disulfide bond</keyword>
<dbReference type="PROSITE" id="PS51172">
    <property type="entry name" value="CBM3"/>
    <property type="match status" value="2"/>
</dbReference>
<dbReference type="SMART" id="SM01067">
    <property type="entry name" value="CBM_3"/>
    <property type="match status" value="2"/>
</dbReference>
<dbReference type="Pfam" id="PF18962">
    <property type="entry name" value="Por_Secre_tail"/>
    <property type="match status" value="1"/>
</dbReference>
<evidence type="ECO:0000259" key="6">
    <source>
        <dbReference type="PROSITE" id="PS51172"/>
    </source>
</evidence>
<dbReference type="Pfam" id="PF00942">
    <property type="entry name" value="CBM_3"/>
    <property type="match status" value="2"/>
</dbReference>
<feature type="domain" description="CBM3" evidence="6">
    <location>
        <begin position="1423"/>
        <end position="1575"/>
    </location>
</feature>
<dbReference type="Gene3D" id="2.60.40.710">
    <property type="entry name" value="Endoglucanase-like"/>
    <property type="match status" value="2"/>
</dbReference>
<accession>A0ABW4VPX5</accession>
<dbReference type="InterPro" id="IPR003961">
    <property type="entry name" value="FN3_dom"/>
</dbReference>
<dbReference type="SUPFAM" id="SSF51126">
    <property type="entry name" value="Pectin lyase-like"/>
    <property type="match status" value="1"/>
</dbReference>
<dbReference type="NCBIfam" id="TIGR04183">
    <property type="entry name" value="Por_Secre_tail"/>
    <property type="match status" value="1"/>
</dbReference>
<keyword evidence="4" id="KW-0325">Glycoprotein</keyword>
<dbReference type="InterPro" id="IPR036966">
    <property type="entry name" value="CBM3_sf"/>
</dbReference>
<dbReference type="Gene3D" id="2.60.120.200">
    <property type="match status" value="2"/>
</dbReference>
<dbReference type="Pfam" id="PF00041">
    <property type="entry name" value="fn3"/>
    <property type="match status" value="1"/>
</dbReference>
<organism evidence="7 8">
    <name type="scientific">Belliella marina</name>
    <dbReference type="NCBI Taxonomy" id="1644146"/>
    <lineage>
        <taxon>Bacteria</taxon>
        <taxon>Pseudomonadati</taxon>
        <taxon>Bacteroidota</taxon>
        <taxon>Cytophagia</taxon>
        <taxon>Cytophagales</taxon>
        <taxon>Cyclobacteriaceae</taxon>
        <taxon>Belliella</taxon>
    </lineage>
</organism>
<dbReference type="PANTHER" id="PTHR42970:SF1">
    <property type="entry name" value="PECTATE LYASE C-RELATED"/>
    <property type="match status" value="1"/>
</dbReference>
<dbReference type="RefSeq" id="WP_376888270.1">
    <property type="nucleotide sequence ID" value="NZ_JBHUHR010000045.1"/>
</dbReference>
<dbReference type="SMART" id="SM00060">
    <property type="entry name" value="FN3"/>
    <property type="match status" value="3"/>
</dbReference>
<dbReference type="CDD" id="cd00063">
    <property type="entry name" value="FN3"/>
    <property type="match status" value="1"/>
</dbReference>
<dbReference type="SUPFAM" id="SSF49265">
    <property type="entry name" value="Fibronectin type III"/>
    <property type="match status" value="1"/>
</dbReference>
<evidence type="ECO:0000313" key="7">
    <source>
        <dbReference type="EMBL" id="MFD2036842.1"/>
    </source>
</evidence>
<keyword evidence="8" id="KW-1185">Reference proteome</keyword>
<dbReference type="Proteomes" id="UP001597361">
    <property type="component" value="Unassembled WGS sequence"/>
</dbReference>
<evidence type="ECO:0000259" key="5">
    <source>
        <dbReference type="PROSITE" id="PS50853"/>
    </source>
</evidence>
<evidence type="ECO:0000313" key="8">
    <source>
        <dbReference type="Proteomes" id="UP001597361"/>
    </source>
</evidence>
<keyword evidence="2" id="KW-0732">Signal</keyword>
<dbReference type="InterPro" id="IPR011050">
    <property type="entry name" value="Pectin_lyase_fold/virulence"/>
</dbReference>
<feature type="domain" description="CBM3" evidence="6">
    <location>
        <begin position="1267"/>
        <end position="1419"/>
    </location>
</feature>
<dbReference type="InterPro" id="IPR052063">
    <property type="entry name" value="Polysaccharide_Lyase_1"/>
</dbReference>
<evidence type="ECO:0000256" key="3">
    <source>
        <dbReference type="ARBA" id="ARBA00023157"/>
    </source>
</evidence>
<dbReference type="InterPro" id="IPR006558">
    <property type="entry name" value="LamG-like"/>
</dbReference>
<dbReference type="Pfam" id="PF13385">
    <property type="entry name" value="Laminin_G_3"/>
    <property type="match status" value="2"/>
</dbReference>
<evidence type="ECO:0000256" key="2">
    <source>
        <dbReference type="ARBA" id="ARBA00022729"/>
    </source>
</evidence>
<dbReference type="InterPro" id="IPR026444">
    <property type="entry name" value="Secre_tail"/>
</dbReference>
<dbReference type="InterPro" id="IPR008965">
    <property type="entry name" value="CBM2/CBM3_carb-bd_dom_sf"/>
</dbReference>
<proteinExistence type="predicted"/>
<dbReference type="Gene3D" id="2.60.40.10">
    <property type="entry name" value="Immunoglobulins"/>
    <property type="match status" value="2"/>
</dbReference>
<dbReference type="SUPFAM" id="SSF49899">
    <property type="entry name" value="Concanavalin A-like lectins/glucanases"/>
    <property type="match status" value="2"/>
</dbReference>
<keyword evidence="1" id="KW-0479">Metal-binding</keyword>
<dbReference type="EMBL" id="JBHUHR010000045">
    <property type="protein sequence ID" value="MFD2036842.1"/>
    <property type="molecule type" value="Genomic_DNA"/>
</dbReference>
<reference evidence="8" key="1">
    <citation type="journal article" date="2019" name="Int. J. Syst. Evol. Microbiol.">
        <title>The Global Catalogue of Microorganisms (GCM) 10K type strain sequencing project: providing services to taxonomists for standard genome sequencing and annotation.</title>
        <authorList>
            <consortium name="The Broad Institute Genomics Platform"/>
            <consortium name="The Broad Institute Genome Sequencing Center for Infectious Disease"/>
            <person name="Wu L."/>
            <person name="Ma J."/>
        </authorList>
    </citation>
    <scope>NUCLEOTIDE SEQUENCE [LARGE SCALE GENOMIC DNA]</scope>
    <source>
        <strain evidence="8">CGMCC 1.15180</strain>
    </source>
</reference>
<gene>
    <name evidence="7" type="ORF">ACFSKL_18700</name>
</gene>
<dbReference type="Gene3D" id="2.160.20.10">
    <property type="entry name" value="Single-stranded right-handed beta-helix, Pectin lyase-like"/>
    <property type="match status" value="1"/>
</dbReference>
<dbReference type="InterPro" id="IPR001956">
    <property type="entry name" value="CBM3"/>
</dbReference>
<dbReference type="InterPro" id="IPR013320">
    <property type="entry name" value="ConA-like_dom_sf"/>
</dbReference>
<dbReference type="SUPFAM" id="SSF49384">
    <property type="entry name" value="Carbohydrate-binding domain"/>
    <property type="match status" value="2"/>
</dbReference>
<dbReference type="InterPro" id="IPR013783">
    <property type="entry name" value="Ig-like_fold"/>
</dbReference>
<comment type="caution">
    <text evidence="7">The sequence shown here is derived from an EMBL/GenBank/DDBJ whole genome shotgun (WGS) entry which is preliminary data.</text>
</comment>
<feature type="domain" description="Fibronectin type-III" evidence="5">
    <location>
        <begin position="450"/>
        <end position="539"/>
    </location>
</feature>
<dbReference type="SMART" id="SM00560">
    <property type="entry name" value="LamGL"/>
    <property type="match status" value="2"/>
</dbReference>
<sequence>MEMNYYDTRIKKPKGLIPLVLCMLMVFLALNPESSFAQQDRTLSFPGAEGFGRFSPGGRHGSVYIVTNLNDSGPGSFRDAVSQPNRIIVFEVGGIIRLRSRVVVARNITIASQTAPGDGIVLYGDGLTFTQASNTIVRYLRVRMGRVGTSGADAITMTDNARHLIFDHVSASWGRDENFSITGRADSITIQNCIIAQGLETHSCGGLVEPSGAVSLYRNLYIDNNTRNPKVKGINQFVNNVVYNWGRGGGYIMGGSAGDSYVNIINNYFINGPSTTIRAFSRGTPTFVPYVEGNYHDDNLNGVLDGILLPQSSYDGITTFRETPYDYPMPAQLLSPEETVEYIKLHAGSTYPRRDPTDNYLIDELSSYGTKGKLIANETELPFGVVGDVFGAPAPVDTDRDGIPDYWEIANGLDPNDPSDAMIIGTDGYANIEHYINGLVDMPAPDFLKPISQVQINDLTPVSMDFSWKINDPREAAIVVEYSTDGTVFHVADTLPHNSLQYKLEDLQPDTQYHIRLRTFNESMESAPSVPVTGRTVPVPTAPRRPSVVFPLDEGIYADTTGLVLRWNGSENTEEYILYFGEDPENLQLLDSLTAKELQAPELASERQYYWMVVAANDLGSTESDVWSFTTRPYIPQGLVGAWLMDHDSGTLVADSTDYANHGELNDLDDYSWVEGQRNNAIDFGNGEVTSHILIPHADHLYFDTHSFTISMWMKASEQTTQAYMIHKGTFVKSEITGGTGQWYGIEIKNGAMRFAVDDDITKSELSVPMTQFLTGEWEHVVAVRDTDTKMLKLYRNAKLVGQTADNTKLSIGQLESIVLGNTKNLDTPFLGVMDEVKLYNFGLDENEIMELFHTSPEPIKPYEPSLPNNSLLEGYSNEQELAWKGGVNTTTYQIYLGKSPEDLQLFKEQPVGESMVTISSLEARTDYFWRVDAVGPEGVTEGDIWNFRAVTPKGLVGYWKFDETEGVIAHDASRYGHDAEAVGFPNPVWQAGRFDNAFKFEDPTSTASVLIPHDEHLMFDRTSFTVSMWVKIPTNTYTSSNGRDCYLIHKGSFEAATGKWYGLQLKDGILTFAIDDGFIKTDASIRVTNNNAFNLFGNEWKHIVAVKHEEEKKIKLYINGELAAEKNYTTQTIGKPDPITLGNSRENKPFRDVMDDVRLYNYALTQQEIATLGEGELLFGKANNPYPANLADPVSTSELVLSWEGNAPSYLVYWGLSEESMTPIAADLMVSELLAPALQKGTTYYWRVDATDGADFQLGDLWSFTTSPDLEVRYKNGSNQPTDNQIRPQLELLNHGGADIPYQDLEIRYWLTPENYSGINTWIDHADLGTSHVTMEYQELDLPRSGAFGYVVFTFSQLAGNLDAESNSGIIQSRLANTDWSNMDETDDYSYMASNSFTVNEKITLYYKDQLVWGIEPDLIPVSKALKVLSANKAKKTNGNTIQMDLRIANTGNVPVGYENLTLRYWFTKDTEAQLNFWLDYAALGNQAIQGNFEQLELAIPGADTYLELSIDSDEGVLYPASHTGDIRIRVTKSDWSSFDQSDDHSFQHSLVLQDHEKITLYEQGQLIYGQEPDGLQLSRVAEEIKQIQVDGTEKPEGILAGDAMSLVLLYPNPTSDILNIKLSSLSEEGGAVKIYNAQGLTLLEKALTGTSTEINLRGIPAGIYMVMITNGVNRQVQKVIIH</sequence>
<dbReference type="PROSITE" id="PS50853">
    <property type="entry name" value="FN3"/>
    <property type="match status" value="1"/>
</dbReference>
<name>A0ABW4VPX5_9BACT</name>
<dbReference type="InterPro" id="IPR012334">
    <property type="entry name" value="Pectin_lyas_fold"/>
</dbReference>
<dbReference type="InterPro" id="IPR036116">
    <property type="entry name" value="FN3_sf"/>
</dbReference>
<evidence type="ECO:0000256" key="1">
    <source>
        <dbReference type="ARBA" id="ARBA00022723"/>
    </source>
</evidence>
<dbReference type="PANTHER" id="PTHR42970">
    <property type="entry name" value="PECTATE LYASE C-RELATED"/>
    <property type="match status" value="1"/>
</dbReference>